<dbReference type="PANTHER" id="PTHR43765">
    <property type="entry name" value="2-DEHYDROPANTOATE 2-REDUCTASE-RELATED"/>
    <property type="match status" value="1"/>
</dbReference>
<dbReference type="GO" id="GO:0050661">
    <property type="term" value="F:NADP binding"/>
    <property type="evidence" value="ECO:0007669"/>
    <property type="project" value="TreeGrafter"/>
</dbReference>
<evidence type="ECO:0000259" key="7">
    <source>
        <dbReference type="Pfam" id="PF02558"/>
    </source>
</evidence>
<dbReference type="Pfam" id="PF02558">
    <property type="entry name" value="ApbA"/>
    <property type="match status" value="1"/>
</dbReference>
<dbReference type="InterPro" id="IPR013328">
    <property type="entry name" value="6PGD_dom2"/>
</dbReference>
<dbReference type="InterPro" id="IPR050838">
    <property type="entry name" value="Ketopantoate_reductase"/>
</dbReference>
<evidence type="ECO:0000256" key="4">
    <source>
        <dbReference type="ARBA" id="ARBA00023002"/>
    </source>
</evidence>
<feature type="compositionally biased region" description="Polar residues" evidence="6">
    <location>
        <begin position="201"/>
        <end position="214"/>
    </location>
</feature>
<accession>A0A1E1KJ21</accession>
<sequence>MPSGPKIHILGLGNLGRLFAHALATSTHSSAPAVTLLFHRSNLQEEWEAAGRRIEITSKDLKSSSSSSNYTIEILNQHVPHQDPNQGQRQNTKTSSDPSSDKDTSIIENLIITTKTLHTVRALRPLAHRLNRNSTLLFAQNGMGTVEEVTASLFSNPATRPRYLAAITSHGVFSTGPFKSVHAGLANVTIGSVEPQYGPETETQSHSRTGSRASSGAIHSGVEERDRESEQTAPLINAITSAPILSATAVSAPTLKFLQLEKLTMNAVINPLTAVLRVRNGELLDHPPVRQFMRRLVEECSQILLALPGLKTHSTSESEKSEIQDESALALEQRFNPDRLEALAIDIARKTASNTSSMLQDIEAGRPTEIDYINGYFVRRAQEMGVCCDTNASLANWVRQKKRFRVHDEMGFGILDVEE</sequence>
<evidence type="ECO:0000256" key="6">
    <source>
        <dbReference type="SAM" id="MobiDB-lite"/>
    </source>
</evidence>
<feature type="domain" description="Ketopantoate reductase C-terminal" evidence="8">
    <location>
        <begin position="259"/>
        <end position="401"/>
    </location>
</feature>
<feature type="region of interest" description="Disordered" evidence="6">
    <location>
        <begin position="78"/>
        <end position="104"/>
    </location>
</feature>
<dbReference type="EC" id="1.1.1.169" evidence="2"/>
<evidence type="ECO:0000256" key="5">
    <source>
        <dbReference type="ARBA" id="ARBA00032024"/>
    </source>
</evidence>
<dbReference type="SUPFAM" id="SSF51735">
    <property type="entry name" value="NAD(P)-binding Rossmann-fold domains"/>
    <property type="match status" value="1"/>
</dbReference>
<dbReference type="InterPro" id="IPR013332">
    <property type="entry name" value="KPR_N"/>
</dbReference>
<dbReference type="Gene3D" id="3.40.50.720">
    <property type="entry name" value="NAD(P)-binding Rossmann-like Domain"/>
    <property type="match status" value="1"/>
</dbReference>
<dbReference type="GO" id="GO:0008677">
    <property type="term" value="F:2-dehydropantoate 2-reductase activity"/>
    <property type="evidence" value="ECO:0007669"/>
    <property type="project" value="UniProtKB-EC"/>
</dbReference>
<evidence type="ECO:0000256" key="3">
    <source>
        <dbReference type="ARBA" id="ARBA00022857"/>
    </source>
</evidence>
<protein>
    <recommendedName>
        <fullName evidence="2">2-dehydropantoate 2-reductase</fullName>
        <ecNumber evidence="2">1.1.1.169</ecNumber>
    </recommendedName>
    <alternativeName>
        <fullName evidence="5">Ketopantoate reductase</fullName>
    </alternativeName>
</protein>
<dbReference type="AlphaFoldDB" id="A0A1E1KJ21"/>
<dbReference type="SUPFAM" id="SSF48179">
    <property type="entry name" value="6-phosphogluconate dehydrogenase C-terminal domain-like"/>
    <property type="match status" value="1"/>
</dbReference>
<dbReference type="PANTHER" id="PTHR43765:SF2">
    <property type="entry name" value="2-DEHYDROPANTOATE 2-REDUCTASE"/>
    <property type="match status" value="1"/>
</dbReference>
<feature type="domain" description="Ketopantoate reductase N-terminal" evidence="7">
    <location>
        <begin position="7"/>
        <end position="194"/>
    </location>
</feature>
<dbReference type="Gene3D" id="1.10.1040.10">
    <property type="entry name" value="N-(1-d-carboxylethyl)-l-norvaline Dehydrogenase, domain 2"/>
    <property type="match status" value="1"/>
</dbReference>
<dbReference type="EMBL" id="FJUX01000034">
    <property type="protein sequence ID" value="CZS97992.1"/>
    <property type="molecule type" value="Genomic_DNA"/>
</dbReference>
<dbReference type="Proteomes" id="UP000178912">
    <property type="component" value="Unassembled WGS sequence"/>
</dbReference>
<dbReference type="GO" id="GO:0005739">
    <property type="term" value="C:mitochondrion"/>
    <property type="evidence" value="ECO:0007669"/>
    <property type="project" value="TreeGrafter"/>
</dbReference>
<dbReference type="Pfam" id="PF08546">
    <property type="entry name" value="ApbA_C"/>
    <property type="match status" value="1"/>
</dbReference>
<feature type="region of interest" description="Disordered" evidence="6">
    <location>
        <begin position="193"/>
        <end position="231"/>
    </location>
</feature>
<reference evidence="10" key="1">
    <citation type="submission" date="2016-03" db="EMBL/GenBank/DDBJ databases">
        <authorList>
            <person name="Guldener U."/>
        </authorList>
    </citation>
    <scope>NUCLEOTIDE SEQUENCE [LARGE SCALE GENOMIC DNA]</scope>
    <source>
        <strain evidence="10">04CH-RAC-A.6.1</strain>
    </source>
</reference>
<evidence type="ECO:0000313" key="10">
    <source>
        <dbReference type="Proteomes" id="UP000178912"/>
    </source>
</evidence>
<evidence type="ECO:0000256" key="2">
    <source>
        <dbReference type="ARBA" id="ARBA00013014"/>
    </source>
</evidence>
<name>A0A1E1KJ21_9HELO</name>
<dbReference type="InterPro" id="IPR013752">
    <property type="entry name" value="KPA_reductase"/>
</dbReference>
<dbReference type="InterPro" id="IPR036291">
    <property type="entry name" value="NAD(P)-bd_dom_sf"/>
</dbReference>
<gene>
    <name evidence="9" type="ORF">RAG0_06884</name>
</gene>
<dbReference type="NCBIfam" id="TIGR00745">
    <property type="entry name" value="apbA_panE"/>
    <property type="match status" value="1"/>
</dbReference>
<evidence type="ECO:0000259" key="8">
    <source>
        <dbReference type="Pfam" id="PF08546"/>
    </source>
</evidence>
<dbReference type="OrthoDB" id="73846at2759"/>
<evidence type="ECO:0000256" key="1">
    <source>
        <dbReference type="ARBA" id="ARBA00007870"/>
    </source>
</evidence>
<keyword evidence="4" id="KW-0560">Oxidoreductase</keyword>
<evidence type="ECO:0000313" key="9">
    <source>
        <dbReference type="EMBL" id="CZS97992.1"/>
    </source>
</evidence>
<keyword evidence="10" id="KW-1185">Reference proteome</keyword>
<proteinExistence type="inferred from homology"/>
<comment type="similarity">
    <text evidence="1">Belongs to the ketopantoate reductase family.</text>
</comment>
<dbReference type="GO" id="GO:0015940">
    <property type="term" value="P:pantothenate biosynthetic process"/>
    <property type="evidence" value="ECO:0007669"/>
    <property type="project" value="InterPro"/>
</dbReference>
<dbReference type="InterPro" id="IPR008927">
    <property type="entry name" value="6-PGluconate_DH-like_C_sf"/>
</dbReference>
<keyword evidence="3" id="KW-0521">NADP</keyword>
<dbReference type="InterPro" id="IPR003710">
    <property type="entry name" value="ApbA"/>
</dbReference>
<organism evidence="9 10">
    <name type="scientific">Rhynchosporium agropyri</name>
    <dbReference type="NCBI Taxonomy" id="914238"/>
    <lineage>
        <taxon>Eukaryota</taxon>
        <taxon>Fungi</taxon>
        <taxon>Dikarya</taxon>
        <taxon>Ascomycota</taxon>
        <taxon>Pezizomycotina</taxon>
        <taxon>Leotiomycetes</taxon>
        <taxon>Helotiales</taxon>
        <taxon>Ploettnerulaceae</taxon>
        <taxon>Rhynchosporium</taxon>
    </lineage>
</organism>
<feature type="compositionally biased region" description="Basic and acidic residues" evidence="6">
    <location>
        <begin position="221"/>
        <end position="230"/>
    </location>
</feature>